<sequence>MNTLHYKVIYRNGDKIPVEIANFYRDDNGNFVFEYKEQPKYEFPGFDASIKKYKNDHLWEQISFRVPNNIRNQFPNVPPEELLKETGGKLVTDHFEFQFVESV</sequence>
<dbReference type="Proteomes" id="UP000177171">
    <property type="component" value="Unassembled WGS sequence"/>
</dbReference>
<reference evidence="1 2" key="1">
    <citation type="journal article" date="2016" name="Nat. Commun.">
        <title>Thousands of microbial genomes shed light on interconnected biogeochemical processes in an aquifer system.</title>
        <authorList>
            <person name="Anantharaman K."/>
            <person name="Brown C.T."/>
            <person name="Hug L.A."/>
            <person name="Sharon I."/>
            <person name="Castelle C.J."/>
            <person name="Probst A.J."/>
            <person name="Thomas B.C."/>
            <person name="Singh A."/>
            <person name="Wilkins M.J."/>
            <person name="Karaoz U."/>
            <person name="Brodie E.L."/>
            <person name="Williams K.H."/>
            <person name="Hubbard S.S."/>
            <person name="Banfield J.F."/>
        </authorList>
    </citation>
    <scope>NUCLEOTIDE SEQUENCE [LARGE SCALE GENOMIC DNA]</scope>
</reference>
<comment type="caution">
    <text evidence="1">The sequence shown here is derived from an EMBL/GenBank/DDBJ whole genome shotgun (WGS) entry which is preliminary data.</text>
</comment>
<dbReference type="AlphaFoldDB" id="A0A1G2LPG4"/>
<organism evidence="1 2">
    <name type="scientific">Candidatus Sungbacteria bacterium RIFCSPLOWO2_12_FULL_41_11</name>
    <dbReference type="NCBI Taxonomy" id="1802286"/>
    <lineage>
        <taxon>Bacteria</taxon>
        <taxon>Candidatus Sungiibacteriota</taxon>
    </lineage>
</organism>
<accession>A0A1G2LPG4</accession>
<name>A0A1G2LPG4_9BACT</name>
<evidence type="ECO:0000313" key="2">
    <source>
        <dbReference type="Proteomes" id="UP000177171"/>
    </source>
</evidence>
<proteinExistence type="predicted"/>
<evidence type="ECO:0000313" key="1">
    <source>
        <dbReference type="EMBL" id="OHA13520.1"/>
    </source>
</evidence>
<dbReference type="EMBL" id="MHQY01000025">
    <property type="protein sequence ID" value="OHA13520.1"/>
    <property type="molecule type" value="Genomic_DNA"/>
</dbReference>
<gene>
    <name evidence="1" type="ORF">A3G49_00310</name>
</gene>
<protein>
    <submittedName>
        <fullName evidence="1">Uncharacterized protein</fullName>
    </submittedName>
</protein>